<sequence>MPYYTIETFSNLCNFLTIPCISANDEDVKKRQKRDSGIL</sequence>
<evidence type="ECO:0000313" key="1">
    <source>
        <dbReference type="EMBL" id="ERI80511.1"/>
    </source>
</evidence>
<gene>
    <name evidence="1" type="ORF">CLOSYM_00267</name>
</gene>
<dbReference type="Proteomes" id="UP000016491">
    <property type="component" value="Unassembled WGS sequence"/>
</dbReference>
<organism evidence="1 2">
    <name type="scientific">[Clostridium] symbiosum ATCC 14940</name>
    <dbReference type="NCBI Taxonomy" id="411472"/>
    <lineage>
        <taxon>Bacteria</taxon>
        <taxon>Bacillati</taxon>
        <taxon>Bacillota</taxon>
        <taxon>Clostridia</taxon>
        <taxon>Lachnospirales</taxon>
        <taxon>Lachnospiraceae</taxon>
        <taxon>Otoolea</taxon>
    </lineage>
</organism>
<accession>A0ABC9U3Q2</accession>
<name>A0ABC9U3Q2_CLOSY</name>
<dbReference type="EMBL" id="AWSU01000022">
    <property type="protein sequence ID" value="ERI80511.1"/>
    <property type="molecule type" value="Genomic_DNA"/>
</dbReference>
<comment type="caution">
    <text evidence="1">The sequence shown here is derived from an EMBL/GenBank/DDBJ whole genome shotgun (WGS) entry which is preliminary data.</text>
</comment>
<reference evidence="1 2" key="1">
    <citation type="submission" date="2013-07" db="EMBL/GenBank/DDBJ databases">
        <authorList>
            <person name="Weinstock G."/>
            <person name="Sodergren E."/>
            <person name="Wylie T."/>
            <person name="Fulton L."/>
            <person name="Fulton R."/>
            <person name="Fronick C."/>
            <person name="O'Laughlin M."/>
            <person name="Godfrey J."/>
            <person name="Miner T."/>
            <person name="Herter B."/>
            <person name="Appelbaum E."/>
            <person name="Cordes M."/>
            <person name="Lek S."/>
            <person name="Wollam A."/>
            <person name="Pepin K.H."/>
            <person name="Palsikar V.B."/>
            <person name="Mitreva M."/>
            <person name="Wilson R.K."/>
        </authorList>
    </citation>
    <scope>NUCLEOTIDE SEQUENCE [LARGE SCALE GENOMIC DNA]</scope>
    <source>
        <strain evidence="1 2">ATCC 14940</strain>
    </source>
</reference>
<dbReference type="AlphaFoldDB" id="A0ABC9U3Q2"/>
<protein>
    <submittedName>
        <fullName evidence="1">Uncharacterized protein</fullName>
    </submittedName>
</protein>
<proteinExistence type="predicted"/>
<evidence type="ECO:0000313" key="2">
    <source>
        <dbReference type="Proteomes" id="UP000016491"/>
    </source>
</evidence>